<dbReference type="InterPro" id="IPR050267">
    <property type="entry name" value="Anti-sigma-factor_SerPK"/>
</dbReference>
<reference evidence="2" key="1">
    <citation type="submission" date="2020-01" db="EMBL/GenBank/DDBJ databases">
        <title>Insect and environment-associated Actinomycetes.</title>
        <authorList>
            <person name="Currrie C."/>
            <person name="Chevrette M."/>
            <person name="Carlson C."/>
            <person name="Stubbendieck R."/>
            <person name="Wendt-Pienkowski E."/>
        </authorList>
    </citation>
    <scope>NUCLEOTIDE SEQUENCE</scope>
    <source>
        <strain evidence="2">SID12501</strain>
    </source>
</reference>
<organism evidence="2">
    <name type="scientific">Streptomyces sp. SID12501</name>
    <dbReference type="NCBI Taxonomy" id="2706042"/>
    <lineage>
        <taxon>Bacteria</taxon>
        <taxon>Bacillati</taxon>
        <taxon>Actinomycetota</taxon>
        <taxon>Actinomycetes</taxon>
        <taxon>Kitasatosporales</taxon>
        <taxon>Streptomycetaceae</taxon>
        <taxon>Streptomyces</taxon>
    </lineage>
</organism>
<evidence type="ECO:0000256" key="1">
    <source>
        <dbReference type="SAM" id="MobiDB-lite"/>
    </source>
</evidence>
<dbReference type="EMBL" id="JAAGLU010000808">
    <property type="protein sequence ID" value="NEC93414.1"/>
    <property type="molecule type" value="Genomic_DNA"/>
</dbReference>
<dbReference type="GO" id="GO:0005524">
    <property type="term" value="F:ATP binding"/>
    <property type="evidence" value="ECO:0007669"/>
    <property type="project" value="UniProtKB-KW"/>
</dbReference>
<feature type="non-terminal residue" evidence="2">
    <location>
        <position position="1"/>
    </location>
</feature>
<protein>
    <submittedName>
        <fullName evidence="2">ATP-binding protein</fullName>
    </submittedName>
</protein>
<feature type="region of interest" description="Disordered" evidence="1">
    <location>
        <begin position="32"/>
        <end position="51"/>
    </location>
</feature>
<dbReference type="PANTHER" id="PTHR35526">
    <property type="entry name" value="ANTI-SIGMA-F FACTOR RSBW-RELATED"/>
    <property type="match status" value="1"/>
</dbReference>
<dbReference type="RefSeq" id="WP_164325380.1">
    <property type="nucleotide sequence ID" value="NZ_JAAGLU010000808.1"/>
</dbReference>
<dbReference type="Gene3D" id="3.30.565.10">
    <property type="entry name" value="Histidine kinase-like ATPase, C-terminal domain"/>
    <property type="match status" value="1"/>
</dbReference>
<gene>
    <name evidence="2" type="ORF">G3I71_48575</name>
</gene>
<proteinExistence type="predicted"/>
<keyword evidence="2" id="KW-0547">Nucleotide-binding</keyword>
<keyword evidence="2" id="KW-0067">ATP-binding</keyword>
<dbReference type="AlphaFoldDB" id="A0A6B3CAG8"/>
<name>A0A6B3CAG8_9ACTN</name>
<dbReference type="InterPro" id="IPR036890">
    <property type="entry name" value="HATPase_C_sf"/>
</dbReference>
<dbReference type="PANTHER" id="PTHR35526:SF3">
    <property type="entry name" value="ANTI-SIGMA-F FACTOR RSBW"/>
    <property type="match status" value="1"/>
</dbReference>
<accession>A0A6B3CAG8</accession>
<dbReference type="CDD" id="cd16936">
    <property type="entry name" value="HATPase_RsbW-like"/>
    <property type="match status" value="1"/>
</dbReference>
<sequence>SELVANTVEHTGCRHLRVTITRLGPDRVRIGVVDKSPTKPAPRTAQADEEHGRGLMVVAALPEKTGPDTFTWGKRVWAECVLEANPAAPQTPAPR</sequence>
<evidence type="ECO:0000313" key="2">
    <source>
        <dbReference type="EMBL" id="NEC93414.1"/>
    </source>
</evidence>
<comment type="caution">
    <text evidence="2">The sequence shown here is derived from an EMBL/GenBank/DDBJ whole genome shotgun (WGS) entry which is preliminary data.</text>
</comment>